<dbReference type="GeneID" id="93077124"/>
<evidence type="ECO:0000313" key="1">
    <source>
        <dbReference type="EMBL" id="AGH17121.1"/>
    </source>
</evidence>
<evidence type="ECO:0000313" key="2">
    <source>
        <dbReference type="Proteomes" id="UP000011820"/>
    </source>
</evidence>
<accession>A0ABN4B1K2</accession>
<keyword evidence="2" id="KW-1185">Reference proteome</keyword>
<reference evidence="1 2" key="1">
    <citation type="journal article" date="2013" name="Genome Announc.">
        <title>Complete Genome Sequence of a Chinese Strain of 'Candidatus Liberibacter asiaticus'.</title>
        <authorList>
            <person name="Lin H."/>
            <person name="Han C.S."/>
            <person name="Liu B."/>
            <person name="Lou B."/>
            <person name="Bai X."/>
            <person name="Deng C."/>
            <person name="Civerolo E.L."/>
            <person name="Gupta G."/>
        </authorList>
    </citation>
    <scope>NUCLEOTIDE SEQUENCE [LARGE SCALE GENOMIC DNA]</scope>
    <source>
        <strain evidence="2">gxpsy</strain>
    </source>
</reference>
<name>A0ABN4B1K2_LIBAS</name>
<proteinExistence type="predicted"/>
<protein>
    <submittedName>
        <fullName evidence="1">Uncharacterized protein</fullName>
    </submittedName>
</protein>
<dbReference type="Proteomes" id="UP000011820">
    <property type="component" value="Chromosome"/>
</dbReference>
<dbReference type="RefSeq" id="WP_015452716.1">
    <property type="nucleotide sequence ID" value="NC_020549.1"/>
</dbReference>
<sequence>MSKVEKKILKVGSMGITRIRFEMGLRHKNHPKKALKPSCNLSTIIPQTVSFELINNLNYSVSTNDKPFTYPSRGASSSDLPIKGLI</sequence>
<organism evidence="1 2">
    <name type="scientific">Candidatus Liberibacter asiaticus str. gxpsy</name>
    <dbReference type="NCBI Taxonomy" id="1174529"/>
    <lineage>
        <taxon>Bacteria</taxon>
        <taxon>Pseudomonadati</taxon>
        <taxon>Pseudomonadota</taxon>
        <taxon>Alphaproteobacteria</taxon>
        <taxon>Hyphomicrobiales</taxon>
        <taxon>Rhizobiaceae</taxon>
        <taxon>Liberibacter</taxon>
    </lineage>
</organism>
<gene>
    <name evidence="1" type="ORF">WSI_03755</name>
</gene>
<dbReference type="EMBL" id="CP004005">
    <property type="protein sequence ID" value="AGH17121.1"/>
    <property type="molecule type" value="Genomic_DNA"/>
</dbReference>